<feature type="region of interest" description="Disordered" evidence="1">
    <location>
        <begin position="788"/>
        <end position="822"/>
    </location>
</feature>
<feature type="compositionally biased region" description="Polar residues" evidence="1">
    <location>
        <begin position="48"/>
        <end position="65"/>
    </location>
</feature>
<keyword evidence="4" id="KW-1185">Reference proteome</keyword>
<feature type="region of interest" description="Disordered" evidence="1">
    <location>
        <begin position="451"/>
        <end position="597"/>
    </location>
</feature>
<feature type="compositionally biased region" description="Low complexity" evidence="1">
    <location>
        <begin position="534"/>
        <end position="551"/>
    </location>
</feature>
<sequence length="822" mass="90665">MSSVSGRQQKTRRQDFPFQPTSQRGGRGKWGQYSNTLPRGGGPKPWGSHQNSSPQSHIPTTSPMTHSVEVKNDSFAKHMHDRMLYLLMHLVGLNVQVVVKSGAKYEGLFHAACTEGELGVVLKYARVIKTEEKTENLNEVIPTLIILAKDFVEMNAVGVDFSISEKGSEKDTFKIDTLISGHTGSLRERELHRWNADDHTEFQTLEELEAGTDNQWDQFAANEHLFGLQTDFDEEIYTTKLDRSSADYKEREKQAIRIANEIARMSSANPHIAEERGQSIDDSQLDEEDKYSSVVRTSSLRSSDRQGKYTPPAMRTKVPANQSQGSDSAATIAQPNPSNVAIENEPKSKPKQSETASKDSTLDITKPSSTGSAKTSNSQTSKIAEPIASLLGSKSSKKTSNESNSSKPNEAEIVGTFRNFVNHEKERLQQTRQAYLKMEKDGRVAELIKFSQSFKLKTPMPADLIPILGKDKSKKSDTDSKSDEESVPEPQEDIPKSPKQVVVSKTADEKESKQKPPTVSEDKPSDKTDKKAAEPTSAGTTSTPAAKPSSTFKFNVKASEFKPNPTAAPFIPSSYQNSDKKSSTNAASSPFFGNKNLKRGHTSVKEMLKKPDMETEDPSTIAPTWPFGQKSFRHQFSHTATYEEDMYSHNGMNQAFVPYVAYRYPAQFPGMPAMGMQQPPMPYMTPAPFVPNMPFSASMPHPGGPPPAVYSPQMTPVSAPRMYPKGQAPPSEGQHFAPPGGYPPQGRGPMVPNMPPQMYTYPGPQGPMMVRYPSEMMPHVTGPPMMVPQRSVMDQPPMAPYTPNEQSNEGLTNDVTTNTTTS</sequence>
<feature type="region of interest" description="Disordered" evidence="1">
    <location>
        <begin position="1"/>
        <end position="65"/>
    </location>
</feature>
<organism evidence="3 4">
    <name type="scientific">Basidiobolus ranarum</name>
    <dbReference type="NCBI Taxonomy" id="34480"/>
    <lineage>
        <taxon>Eukaryota</taxon>
        <taxon>Fungi</taxon>
        <taxon>Fungi incertae sedis</taxon>
        <taxon>Zoopagomycota</taxon>
        <taxon>Entomophthoromycotina</taxon>
        <taxon>Basidiobolomycetes</taxon>
        <taxon>Basidiobolales</taxon>
        <taxon>Basidiobolaceae</taxon>
        <taxon>Basidiobolus</taxon>
    </lineage>
</organism>
<accession>A0ABR2W575</accession>
<feature type="region of interest" description="Disordered" evidence="1">
    <location>
        <begin position="267"/>
        <end position="416"/>
    </location>
</feature>
<feature type="domain" description="LsmAD" evidence="2">
    <location>
        <begin position="226"/>
        <end position="297"/>
    </location>
</feature>
<dbReference type="Proteomes" id="UP001479436">
    <property type="component" value="Unassembled WGS sequence"/>
</dbReference>
<feature type="compositionally biased region" description="Low complexity" evidence="1">
    <location>
        <begin position="812"/>
        <end position="822"/>
    </location>
</feature>
<gene>
    <name evidence="3" type="primary">PBP1_1</name>
    <name evidence="3" type="ORF">K7432_004709</name>
</gene>
<feature type="compositionally biased region" description="Basic and acidic residues" evidence="1">
    <location>
        <begin position="506"/>
        <end position="533"/>
    </location>
</feature>
<proteinExistence type="predicted"/>
<dbReference type="Pfam" id="PF06741">
    <property type="entry name" value="LsmAD"/>
    <property type="match status" value="1"/>
</dbReference>
<feature type="compositionally biased region" description="Low complexity" evidence="1">
    <location>
        <begin position="292"/>
        <end position="301"/>
    </location>
</feature>
<dbReference type="EMBL" id="JASJQH010007043">
    <property type="protein sequence ID" value="KAK9719607.1"/>
    <property type="molecule type" value="Genomic_DNA"/>
</dbReference>
<dbReference type="InterPro" id="IPR009604">
    <property type="entry name" value="LsmAD_domain"/>
</dbReference>
<reference evidence="3 4" key="1">
    <citation type="submission" date="2023-04" db="EMBL/GenBank/DDBJ databases">
        <title>Genome of Basidiobolus ranarum AG-B5.</title>
        <authorList>
            <person name="Stajich J.E."/>
            <person name="Carter-House D."/>
            <person name="Gryganskyi A."/>
        </authorList>
    </citation>
    <scope>NUCLEOTIDE SEQUENCE [LARGE SCALE GENOMIC DNA]</scope>
    <source>
        <strain evidence="3 4">AG-B5</strain>
    </source>
</reference>
<feature type="compositionally biased region" description="Polar residues" evidence="1">
    <location>
        <begin position="362"/>
        <end position="382"/>
    </location>
</feature>
<evidence type="ECO:0000313" key="3">
    <source>
        <dbReference type="EMBL" id="KAK9719607.1"/>
    </source>
</evidence>
<feature type="compositionally biased region" description="Polar residues" evidence="1">
    <location>
        <begin position="573"/>
        <end position="588"/>
    </location>
</feature>
<dbReference type="InterPro" id="IPR045117">
    <property type="entry name" value="ATXN2-like"/>
</dbReference>
<feature type="compositionally biased region" description="Basic and acidic residues" evidence="1">
    <location>
        <begin position="344"/>
        <end position="361"/>
    </location>
</feature>
<dbReference type="SMART" id="SM01272">
    <property type="entry name" value="LsmAD"/>
    <property type="match status" value="1"/>
</dbReference>
<dbReference type="InterPro" id="IPR025852">
    <property type="entry name" value="SM_dom_ATX"/>
</dbReference>
<evidence type="ECO:0000256" key="1">
    <source>
        <dbReference type="SAM" id="MobiDB-lite"/>
    </source>
</evidence>
<dbReference type="PANTHER" id="PTHR12854">
    <property type="entry name" value="ATAXIN 2-RELATED"/>
    <property type="match status" value="1"/>
</dbReference>
<dbReference type="Pfam" id="PF14438">
    <property type="entry name" value="SM-ATX"/>
    <property type="match status" value="1"/>
</dbReference>
<feature type="compositionally biased region" description="Basic and acidic residues" evidence="1">
    <location>
        <begin position="469"/>
        <end position="484"/>
    </location>
</feature>
<evidence type="ECO:0000259" key="2">
    <source>
        <dbReference type="SMART" id="SM01272"/>
    </source>
</evidence>
<evidence type="ECO:0000313" key="4">
    <source>
        <dbReference type="Proteomes" id="UP001479436"/>
    </source>
</evidence>
<feature type="compositionally biased region" description="Polar residues" evidence="1">
    <location>
        <begin position="319"/>
        <end position="341"/>
    </location>
</feature>
<comment type="caution">
    <text evidence="3">The sequence shown here is derived from an EMBL/GenBank/DDBJ whole genome shotgun (WGS) entry which is preliminary data.</text>
</comment>
<protein>
    <submittedName>
        <fullName evidence="3">Poly(A)-binding protein binding protein</fullName>
    </submittedName>
</protein>
<name>A0ABR2W575_9FUNG</name>
<dbReference type="PANTHER" id="PTHR12854:SF7">
    <property type="entry name" value="ATAXIN-2 HOMOLOG"/>
    <property type="match status" value="1"/>
</dbReference>